<dbReference type="EMBL" id="PYAG01000033">
    <property type="protein sequence ID" value="RAO29556.1"/>
    <property type="molecule type" value="Genomic_DNA"/>
</dbReference>
<sequence>MTGQFPLFWYEGRGFYTAIHALRYGRVFFWTWLGALAAGLIGIMLSEML</sequence>
<dbReference type="RefSeq" id="WP_181548847.1">
    <property type="nucleotide sequence ID" value="NZ_CP192017.1"/>
</dbReference>
<dbReference type="Proteomes" id="UP000249419">
    <property type="component" value="Unassembled WGS sequence"/>
</dbReference>
<protein>
    <submittedName>
        <fullName evidence="2">Uncharacterized protein</fullName>
    </submittedName>
</protein>
<keyword evidence="1" id="KW-0472">Membrane</keyword>
<name>A0A328NQC0_9ACTN</name>
<organism evidence="2 3">
    <name type="scientific">Micromonospora saelicesensis</name>
    <dbReference type="NCBI Taxonomy" id="285676"/>
    <lineage>
        <taxon>Bacteria</taxon>
        <taxon>Bacillati</taxon>
        <taxon>Actinomycetota</taxon>
        <taxon>Actinomycetes</taxon>
        <taxon>Micromonosporales</taxon>
        <taxon>Micromonosporaceae</taxon>
        <taxon>Micromonospora</taxon>
    </lineage>
</organism>
<keyword evidence="1" id="KW-0812">Transmembrane</keyword>
<keyword evidence="1" id="KW-1133">Transmembrane helix</keyword>
<dbReference type="AlphaFoldDB" id="A0A328NQC0"/>
<proteinExistence type="predicted"/>
<evidence type="ECO:0000256" key="1">
    <source>
        <dbReference type="SAM" id="Phobius"/>
    </source>
</evidence>
<feature type="transmembrane region" description="Helical" evidence="1">
    <location>
        <begin position="27"/>
        <end position="45"/>
    </location>
</feature>
<comment type="caution">
    <text evidence="2">The sequence shown here is derived from an EMBL/GenBank/DDBJ whole genome shotgun (WGS) entry which is preliminary data.</text>
</comment>
<reference evidence="2 3" key="1">
    <citation type="submission" date="2018-03" db="EMBL/GenBank/DDBJ databases">
        <title>Defining the species Micromonospora saelicesensis and Micromonospora noduli under the framework of genomics.</title>
        <authorList>
            <person name="Riesco R."/>
            <person name="Trujillo M.E."/>
        </authorList>
    </citation>
    <scope>NUCLEOTIDE SEQUENCE [LARGE SCALE GENOMIC DNA]</scope>
    <source>
        <strain evidence="2 3">PSN13</strain>
    </source>
</reference>
<accession>A0A328NQC0</accession>
<evidence type="ECO:0000313" key="2">
    <source>
        <dbReference type="EMBL" id="RAO29556.1"/>
    </source>
</evidence>
<gene>
    <name evidence="2" type="ORF">PSN13_04753</name>
</gene>
<evidence type="ECO:0000313" key="3">
    <source>
        <dbReference type="Proteomes" id="UP000249419"/>
    </source>
</evidence>